<dbReference type="EMBL" id="NMUH01007878">
    <property type="protein sequence ID" value="MQM17975.1"/>
    <property type="molecule type" value="Genomic_DNA"/>
</dbReference>
<dbReference type="GO" id="GO:0030527">
    <property type="term" value="F:structural constituent of chromatin"/>
    <property type="evidence" value="ECO:0007669"/>
    <property type="project" value="InterPro"/>
</dbReference>
<comment type="caution">
    <text evidence="2">The sequence shown here is derived from an EMBL/GenBank/DDBJ whole genome shotgun (WGS) entry which is preliminary data.</text>
</comment>
<evidence type="ECO:0000256" key="1">
    <source>
        <dbReference type="ARBA" id="ARBA00006846"/>
    </source>
</evidence>
<reference evidence="2" key="1">
    <citation type="submission" date="2017-07" db="EMBL/GenBank/DDBJ databases">
        <title>Taro Niue Genome Assembly and Annotation.</title>
        <authorList>
            <person name="Atibalentja N."/>
            <person name="Keating K."/>
            <person name="Fields C.J."/>
        </authorList>
    </citation>
    <scope>NUCLEOTIDE SEQUENCE</scope>
    <source>
        <strain evidence="2">Niue_2</strain>
        <tissue evidence="2">Leaf</tissue>
    </source>
</reference>
<dbReference type="InterPro" id="IPR000558">
    <property type="entry name" value="Histone_H2B"/>
</dbReference>
<dbReference type="GO" id="GO:0000786">
    <property type="term" value="C:nucleosome"/>
    <property type="evidence" value="ECO:0007669"/>
    <property type="project" value="InterPro"/>
</dbReference>
<sequence length="281" mass="31831">MKIPWYYDEGSRRIFWWQRFPPFPTNWKSRGAHLKIMICRDRERKIGGIPRDWRELEEDEGVAFLVLSLALSLSTISSPSSSCYTLLCTAASSHGWGFFFSSLFNQHVTFFLPLPRRAIFVSLLAALSLSLLRSPSQPHTCALRRCNYPTLIPPSSSSSSSSCRCCTAGGVIIVVIAHVLYLAAAKKKLSSKDAFTVGDKKKKKSSETYKIYIFNVLKQPKAKKKLPSKDAFTASDKKKKSSETYKIYIFKVLKQVLLDISISNKARIINSFINHIFEKLT</sequence>
<dbReference type="GO" id="GO:0003677">
    <property type="term" value="F:DNA binding"/>
    <property type="evidence" value="ECO:0007669"/>
    <property type="project" value="InterPro"/>
</dbReference>
<proteinExistence type="inferred from homology"/>
<organism evidence="2 3">
    <name type="scientific">Colocasia esculenta</name>
    <name type="common">Wild taro</name>
    <name type="synonym">Arum esculentum</name>
    <dbReference type="NCBI Taxonomy" id="4460"/>
    <lineage>
        <taxon>Eukaryota</taxon>
        <taxon>Viridiplantae</taxon>
        <taxon>Streptophyta</taxon>
        <taxon>Embryophyta</taxon>
        <taxon>Tracheophyta</taxon>
        <taxon>Spermatophyta</taxon>
        <taxon>Magnoliopsida</taxon>
        <taxon>Liliopsida</taxon>
        <taxon>Araceae</taxon>
        <taxon>Aroideae</taxon>
        <taxon>Colocasieae</taxon>
        <taxon>Colocasia</taxon>
    </lineage>
</organism>
<dbReference type="GO" id="GO:0046982">
    <property type="term" value="F:protein heterodimerization activity"/>
    <property type="evidence" value="ECO:0007669"/>
    <property type="project" value="InterPro"/>
</dbReference>
<dbReference type="Proteomes" id="UP000652761">
    <property type="component" value="Unassembled WGS sequence"/>
</dbReference>
<protein>
    <submittedName>
        <fullName evidence="2">Uncharacterized protein</fullName>
    </submittedName>
</protein>
<dbReference type="AlphaFoldDB" id="A0A843XFI3"/>
<accession>A0A843XFI3</accession>
<keyword evidence="3" id="KW-1185">Reference proteome</keyword>
<dbReference type="Gene3D" id="1.10.20.10">
    <property type="entry name" value="Histone, subunit A"/>
    <property type="match status" value="1"/>
</dbReference>
<evidence type="ECO:0000313" key="2">
    <source>
        <dbReference type="EMBL" id="MQM17975.1"/>
    </source>
</evidence>
<dbReference type="InterPro" id="IPR009072">
    <property type="entry name" value="Histone-fold"/>
</dbReference>
<gene>
    <name evidence="2" type="ORF">Taro_050957</name>
</gene>
<comment type="similarity">
    <text evidence="1">Belongs to the histone H2B family.</text>
</comment>
<dbReference type="SUPFAM" id="SSF47113">
    <property type="entry name" value="Histone-fold"/>
    <property type="match status" value="1"/>
</dbReference>
<evidence type="ECO:0000313" key="3">
    <source>
        <dbReference type="Proteomes" id="UP000652761"/>
    </source>
</evidence>
<name>A0A843XFI3_COLES</name>
<dbReference type="PANTHER" id="PTHR23428">
    <property type="entry name" value="HISTONE H2B"/>
    <property type="match status" value="1"/>
</dbReference>